<dbReference type="RefSeq" id="WP_179169882.1">
    <property type="nucleotide sequence ID" value="NZ_CP058529.1"/>
</dbReference>
<dbReference type="EMBL" id="CP058529">
    <property type="protein sequence ID" value="QLG28307.1"/>
    <property type="molecule type" value="Genomic_DNA"/>
</dbReference>
<proteinExistence type="predicted"/>
<gene>
    <name evidence="1" type="ORF">HUG10_12460</name>
</gene>
<keyword evidence="2" id="KW-1185">Reference proteome</keyword>
<dbReference type="AlphaFoldDB" id="A0A7D5GLV6"/>
<evidence type="ECO:0000313" key="1">
    <source>
        <dbReference type="EMBL" id="QLG28307.1"/>
    </source>
</evidence>
<protein>
    <submittedName>
        <fullName evidence="1">Uncharacterized protein</fullName>
    </submittedName>
</protein>
<dbReference type="GeneID" id="56029659"/>
<organism evidence="1 2">
    <name type="scientific">Halorarum halophilum</name>
    <dbReference type="NCBI Taxonomy" id="2743090"/>
    <lineage>
        <taxon>Archaea</taxon>
        <taxon>Methanobacteriati</taxon>
        <taxon>Methanobacteriota</taxon>
        <taxon>Stenosarchaea group</taxon>
        <taxon>Halobacteria</taxon>
        <taxon>Halobacteriales</taxon>
        <taxon>Haloferacaceae</taxon>
        <taxon>Halorarum</taxon>
    </lineage>
</organism>
<dbReference type="OrthoDB" id="340785at2157"/>
<evidence type="ECO:0000313" key="2">
    <source>
        <dbReference type="Proteomes" id="UP000509750"/>
    </source>
</evidence>
<accession>A0A7D5GLV6</accession>
<dbReference type="KEGG" id="halg:HUG10_12460"/>
<sequence length="117" mass="12764">MHKRELTVHGPAVDELPGALYSELKAERKGSVELYEGDGFDVVVVERYYLRNNSDQQATVLLDRLDEETSLVTILSGGGGAGLLQFSMGSHQAQAGKLANRIAELCESEELSLRVTD</sequence>
<name>A0A7D5GLV6_9EURY</name>
<dbReference type="Proteomes" id="UP000509750">
    <property type="component" value="Chromosome"/>
</dbReference>
<reference evidence="1 2" key="1">
    <citation type="submission" date="2020-07" db="EMBL/GenBank/DDBJ databases">
        <title>Gai3-2, isolated from salt lake.</title>
        <authorList>
            <person name="Cui H."/>
            <person name="Shi X."/>
        </authorList>
    </citation>
    <scope>NUCLEOTIDE SEQUENCE [LARGE SCALE GENOMIC DNA]</scope>
    <source>
        <strain evidence="1 2">Gai3-2</strain>
    </source>
</reference>